<comment type="caution">
    <text evidence="3">The sequence shown here is derived from an EMBL/GenBank/DDBJ whole genome shotgun (WGS) entry which is preliminary data.</text>
</comment>
<evidence type="ECO:0000313" key="4">
    <source>
        <dbReference type="Proteomes" id="UP000568888"/>
    </source>
</evidence>
<dbReference type="Proteomes" id="UP000568888">
    <property type="component" value="Unassembled WGS sequence"/>
</dbReference>
<keyword evidence="2" id="KW-0732">Signal</keyword>
<accession>A0A6V8MZ54</accession>
<dbReference type="AlphaFoldDB" id="A0A6V8MZ54"/>
<dbReference type="EMBL" id="BLXY01000006">
    <property type="protein sequence ID" value="GFO65094.1"/>
    <property type="molecule type" value="Genomic_DNA"/>
</dbReference>
<sequence>MYRSLFVLLPLLTAFVAGPAVAAEPAAAKDAVTPLWHQTTKEATPAQDVKTEAKPVAAPEAKPEVKPETVPVSRQEARPETPSASRQDAAPGDKQEPAPGTGQQAQPAQQPGKTAAKEIEYGTQEQYRACMYSEDHIKDLRKMLEEHIIQNNEMMMEIKKQAAALLDMQRKLVMSDDAQVEEFNRRTQEHNLVVKAANEATDKLKLELESFNNRSMDHNQNCASLIVKMSDRDVVMKERAPAPKQ</sequence>
<evidence type="ECO:0000313" key="3">
    <source>
        <dbReference type="EMBL" id="GFO65094.1"/>
    </source>
</evidence>
<feature type="signal peptide" evidence="2">
    <location>
        <begin position="1"/>
        <end position="22"/>
    </location>
</feature>
<organism evidence="3 4">
    <name type="scientific">Geomonas paludis</name>
    <dbReference type="NCBI Taxonomy" id="2740185"/>
    <lineage>
        <taxon>Bacteria</taxon>
        <taxon>Pseudomonadati</taxon>
        <taxon>Thermodesulfobacteriota</taxon>
        <taxon>Desulfuromonadia</taxon>
        <taxon>Geobacterales</taxon>
        <taxon>Geobacteraceae</taxon>
        <taxon>Geomonas</taxon>
    </lineage>
</organism>
<dbReference type="RefSeq" id="WP_183348829.1">
    <property type="nucleotide sequence ID" value="NZ_BLXY01000006.1"/>
</dbReference>
<name>A0A6V8MZ54_9BACT</name>
<feature type="region of interest" description="Disordered" evidence="1">
    <location>
        <begin position="39"/>
        <end position="116"/>
    </location>
</feature>
<feature type="chain" id="PRO_5028349318" evidence="2">
    <location>
        <begin position="23"/>
        <end position="245"/>
    </location>
</feature>
<protein>
    <submittedName>
        <fullName evidence="3">Uncharacterized protein</fullName>
    </submittedName>
</protein>
<evidence type="ECO:0000256" key="2">
    <source>
        <dbReference type="SAM" id="SignalP"/>
    </source>
</evidence>
<evidence type="ECO:0000256" key="1">
    <source>
        <dbReference type="SAM" id="MobiDB-lite"/>
    </source>
</evidence>
<reference evidence="4" key="1">
    <citation type="submission" date="2020-06" db="EMBL/GenBank/DDBJ databases">
        <title>Draft genomic sequecing of Geomonas sp. Red736.</title>
        <authorList>
            <person name="Itoh H."/>
            <person name="Xu Z.X."/>
            <person name="Ushijima N."/>
            <person name="Masuda Y."/>
            <person name="Shiratori Y."/>
            <person name="Senoo K."/>
        </authorList>
    </citation>
    <scope>NUCLEOTIDE SEQUENCE [LARGE SCALE GENOMIC DNA]</scope>
    <source>
        <strain evidence="4">Red736</strain>
    </source>
</reference>
<feature type="compositionally biased region" description="Low complexity" evidence="1">
    <location>
        <begin position="97"/>
        <end position="114"/>
    </location>
</feature>
<gene>
    <name evidence="3" type="ORF">GMPD_30130</name>
</gene>
<proteinExistence type="predicted"/>